<feature type="region of interest" description="Disordered" evidence="1">
    <location>
        <begin position="1"/>
        <end position="119"/>
    </location>
</feature>
<accession>A0A8S3YJM7</accession>
<evidence type="ECO:0000256" key="2">
    <source>
        <dbReference type="SAM" id="Phobius"/>
    </source>
</evidence>
<organism evidence="3 4">
    <name type="scientific">Candidula unifasciata</name>
    <dbReference type="NCBI Taxonomy" id="100452"/>
    <lineage>
        <taxon>Eukaryota</taxon>
        <taxon>Metazoa</taxon>
        <taxon>Spiralia</taxon>
        <taxon>Lophotrochozoa</taxon>
        <taxon>Mollusca</taxon>
        <taxon>Gastropoda</taxon>
        <taxon>Heterobranchia</taxon>
        <taxon>Euthyneura</taxon>
        <taxon>Panpulmonata</taxon>
        <taxon>Eupulmonata</taxon>
        <taxon>Stylommatophora</taxon>
        <taxon>Helicina</taxon>
        <taxon>Helicoidea</taxon>
        <taxon>Geomitridae</taxon>
        <taxon>Candidula</taxon>
    </lineage>
</organism>
<dbReference type="PANTHER" id="PTHR15026">
    <property type="entry name" value="CALCIUM-SIGNAL MODULATING CYCLOPHILIN LIGAND CAML"/>
    <property type="match status" value="1"/>
</dbReference>
<keyword evidence="2" id="KW-0472">Membrane</keyword>
<dbReference type="Pfam" id="PF14963">
    <property type="entry name" value="Get2_like"/>
    <property type="match status" value="1"/>
</dbReference>
<dbReference type="GO" id="GO:0043529">
    <property type="term" value="C:GET complex"/>
    <property type="evidence" value="ECO:0007669"/>
    <property type="project" value="TreeGrafter"/>
</dbReference>
<dbReference type="OrthoDB" id="9895378at2759"/>
<feature type="compositionally biased region" description="Polar residues" evidence="1">
    <location>
        <begin position="31"/>
        <end position="57"/>
    </location>
</feature>
<proteinExistence type="predicted"/>
<keyword evidence="2" id="KW-1133">Transmembrane helix</keyword>
<sequence length="266" mass="29981">MADVAAQREARRRKIIQSSEARMNKLLGLTKKQSNESTSQSELVESPLSSQNSLPHSDQNEEQPKSLHLHSSNSTASASLTSRNISSSLTSPPSTDRSSNRPDYLISGQDSATNSISGVTRNIDPALQTPFKRSELEARKTDKLLKDAQGFNAQKFEFVKIFTFIIIAFLQRCVLKWGLGLFVVPSIFVPFVVLEITFEYVVYNFLQHIVLFQSKGNLMSAALMLCGMKQELTETYNNIMARITIWLSDFCLYFFAFIFWDLLIAS</sequence>
<dbReference type="InterPro" id="IPR016719">
    <property type="entry name" value="CAMLG"/>
</dbReference>
<feature type="compositionally biased region" description="Polar residues" evidence="1">
    <location>
        <begin position="108"/>
        <end position="119"/>
    </location>
</feature>
<dbReference type="Proteomes" id="UP000678393">
    <property type="component" value="Unassembled WGS sequence"/>
</dbReference>
<gene>
    <name evidence="3" type="ORF">CUNI_LOCUS1209</name>
</gene>
<evidence type="ECO:0000313" key="3">
    <source>
        <dbReference type="EMBL" id="CAG5115651.1"/>
    </source>
</evidence>
<evidence type="ECO:0008006" key="5">
    <source>
        <dbReference type="Google" id="ProtNLM"/>
    </source>
</evidence>
<feature type="transmembrane region" description="Helical" evidence="2">
    <location>
        <begin position="174"/>
        <end position="193"/>
    </location>
</feature>
<keyword evidence="2" id="KW-0812">Transmembrane</keyword>
<evidence type="ECO:0000256" key="1">
    <source>
        <dbReference type="SAM" id="MobiDB-lite"/>
    </source>
</evidence>
<dbReference type="GO" id="GO:0071816">
    <property type="term" value="P:tail-anchored membrane protein insertion into ER membrane"/>
    <property type="evidence" value="ECO:0007669"/>
    <property type="project" value="TreeGrafter"/>
</dbReference>
<feature type="compositionally biased region" description="Low complexity" evidence="1">
    <location>
        <begin position="69"/>
        <end position="82"/>
    </location>
</feature>
<dbReference type="AlphaFoldDB" id="A0A8S3YJM7"/>
<feature type="compositionally biased region" description="Polar residues" evidence="1">
    <location>
        <begin position="83"/>
        <end position="97"/>
    </location>
</feature>
<dbReference type="EMBL" id="CAJHNH020000146">
    <property type="protein sequence ID" value="CAG5115651.1"/>
    <property type="molecule type" value="Genomic_DNA"/>
</dbReference>
<evidence type="ECO:0000313" key="4">
    <source>
        <dbReference type="Proteomes" id="UP000678393"/>
    </source>
</evidence>
<protein>
    <recommendedName>
        <fullName evidence="5">Calcium signal-modulating cyclophilin ligand</fullName>
    </recommendedName>
</protein>
<dbReference type="PANTHER" id="PTHR15026:SF0">
    <property type="entry name" value="GUIDED ENTRY OF TAIL-ANCHORED PROTEINS FACTOR CAMLG"/>
    <property type="match status" value="1"/>
</dbReference>
<keyword evidence="4" id="KW-1185">Reference proteome</keyword>
<name>A0A8S3YJM7_9EUPU</name>
<comment type="caution">
    <text evidence="3">The sequence shown here is derived from an EMBL/GenBank/DDBJ whole genome shotgun (WGS) entry which is preliminary data.</text>
</comment>
<reference evidence="3" key="1">
    <citation type="submission" date="2021-04" db="EMBL/GenBank/DDBJ databases">
        <authorList>
            <consortium name="Molecular Ecology Group"/>
        </authorList>
    </citation>
    <scope>NUCLEOTIDE SEQUENCE</scope>
</reference>
<feature type="transmembrane region" description="Helical" evidence="2">
    <location>
        <begin position="239"/>
        <end position="260"/>
    </location>
</feature>